<dbReference type="Pfam" id="PF04075">
    <property type="entry name" value="F420H2_quin_red"/>
    <property type="match status" value="1"/>
</dbReference>
<dbReference type="InterPro" id="IPR012349">
    <property type="entry name" value="Split_barrel_FMN-bd"/>
</dbReference>
<dbReference type="InterPro" id="IPR004378">
    <property type="entry name" value="F420H2_quin_Rdtase"/>
</dbReference>
<keyword evidence="3" id="KW-1185">Reference proteome</keyword>
<name>A0ABP9D0C6_9ACTN</name>
<gene>
    <name evidence="2" type="ORF">GCM10023353_33590</name>
</gene>
<protein>
    <submittedName>
        <fullName evidence="2">Nitroreductase family deazaflavin-dependent oxidoreductase</fullName>
    </submittedName>
</protein>
<dbReference type="EMBL" id="BAABKQ010000001">
    <property type="protein sequence ID" value="GAA4822396.1"/>
    <property type="molecule type" value="Genomic_DNA"/>
</dbReference>
<dbReference type="RefSeq" id="WP_200174760.1">
    <property type="nucleotide sequence ID" value="NZ_BAABKQ010000001.1"/>
</dbReference>
<organism evidence="2 3">
    <name type="scientific">Tomitella cavernea</name>
    <dbReference type="NCBI Taxonomy" id="1387982"/>
    <lineage>
        <taxon>Bacteria</taxon>
        <taxon>Bacillati</taxon>
        <taxon>Actinomycetota</taxon>
        <taxon>Actinomycetes</taxon>
        <taxon>Mycobacteriales</taxon>
        <taxon>Tomitella</taxon>
    </lineage>
</organism>
<dbReference type="Gene3D" id="2.30.110.10">
    <property type="entry name" value="Electron Transport, Fmn-binding Protein, Chain A"/>
    <property type="match status" value="1"/>
</dbReference>
<feature type="region of interest" description="Disordered" evidence="1">
    <location>
        <begin position="1"/>
        <end position="39"/>
    </location>
</feature>
<feature type="compositionally biased region" description="Basic and acidic residues" evidence="1">
    <location>
        <begin position="1"/>
        <end position="12"/>
    </location>
</feature>
<dbReference type="NCBIfam" id="TIGR00026">
    <property type="entry name" value="hi_GC_TIGR00026"/>
    <property type="match status" value="1"/>
</dbReference>
<accession>A0ABP9D0C6</accession>
<comment type="caution">
    <text evidence="2">The sequence shown here is derived from an EMBL/GenBank/DDBJ whole genome shotgun (WGS) entry which is preliminary data.</text>
</comment>
<evidence type="ECO:0000256" key="1">
    <source>
        <dbReference type="SAM" id="MobiDB-lite"/>
    </source>
</evidence>
<sequence>MADGPHGDKPDSSKTGGSRTGGSGEAARPTPPATPVVTPRWLPRVNRRFTNRIQGAWAPYLPPWAMVLHVGRSSGRAYETPVLALRHKGSVSVALPYGAQADWVRNVVAAQGCRMRRRGKIVELTNPRIVTDGSSGDLPRPMHVAAGRVGVLVLDETAPPD</sequence>
<reference evidence="3" key="1">
    <citation type="journal article" date="2019" name="Int. J. Syst. Evol. Microbiol.">
        <title>The Global Catalogue of Microorganisms (GCM) 10K type strain sequencing project: providing services to taxonomists for standard genome sequencing and annotation.</title>
        <authorList>
            <consortium name="The Broad Institute Genomics Platform"/>
            <consortium name="The Broad Institute Genome Sequencing Center for Infectious Disease"/>
            <person name="Wu L."/>
            <person name="Ma J."/>
        </authorList>
    </citation>
    <scope>NUCLEOTIDE SEQUENCE [LARGE SCALE GENOMIC DNA]</scope>
    <source>
        <strain evidence="3">JCM 18542</strain>
    </source>
</reference>
<evidence type="ECO:0000313" key="3">
    <source>
        <dbReference type="Proteomes" id="UP001500839"/>
    </source>
</evidence>
<proteinExistence type="predicted"/>
<dbReference type="Proteomes" id="UP001500839">
    <property type="component" value="Unassembled WGS sequence"/>
</dbReference>
<evidence type="ECO:0000313" key="2">
    <source>
        <dbReference type="EMBL" id="GAA4822396.1"/>
    </source>
</evidence>